<evidence type="ECO:0000313" key="1">
    <source>
        <dbReference type="EMBL" id="KAF2469126.1"/>
    </source>
</evidence>
<gene>
    <name evidence="1" type="ORF">BDR25DRAFT_229537</name>
</gene>
<evidence type="ECO:0000313" key="2">
    <source>
        <dbReference type="Proteomes" id="UP000799755"/>
    </source>
</evidence>
<organism evidence="1 2">
    <name type="scientific">Lindgomyces ingoldianus</name>
    <dbReference type="NCBI Taxonomy" id="673940"/>
    <lineage>
        <taxon>Eukaryota</taxon>
        <taxon>Fungi</taxon>
        <taxon>Dikarya</taxon>
        <taxon>Ascomycota</taxon>
        <taxon>Pezizomycotina</taxon>
        <taxon>Dothideomycetes</taxon>
        <taxon>Pleosporomycetidae</taxon>
        <taxon>Pleosporales</taxon>
        <taxon>Lindgomycetaceae</taxon>
        <taxon>Lindgomyces</taxon>
    </lineage>
</organism>
<comment type="caution">
    <text evidence="1">The sequence shown here is derived from an EMBL/GenBank/DDBJ whole genome shotgun (WGS) entry which is preliminary data.</text>
</comment>
<accession>A0ACB6QQD1</accession>
<protein>
    <submittedName>
        <fullName evidence="1">Uncharacterized protein</fullName>
    </submittedName>
</protein>
<proteinExistence type="predicted"/>
<reference evidence="1" key="1">
    <citation type="journal article" date="2020" name="Stud. Mycol.">
        <title>101 Dothideomycetes genomes: a test case for predicting lifestyles and emergence of pathogens.</title>
        <authorList>
            <person name="Haridas S."/>
            <person name="Albert R."/>
            <person name="Binder M."/>
            <person name="Bloem J."/>
            <person name="Labutti K."/>
            <person name="Salamov A."/>
            <person name="Andreopoulos B."/>
            <person name="Baker S."/>
            <person name="Barry K."/>
            <person name="Bills G."/>
            <person name="Bluhm B."/>
            <person name="Cannon C."/>
            <person name="Castanera R."/>
            <person name="Culley D."/>
            <person name="Daum C."/>
            <person name="Ezra D."/>
            <person name="Gonzalez J."/>
            <person name="Henrissat B."/>
            <person name="Kuo A."/>
            <person name="Liang C."/>
            <person name="Lipzen A."/>
            <person name="Lutzoni F."/>
            <person name="Magnuson J."/>
            <person name="Mondo S."/>
            <person name="Nolan M."/>
            <person name="Ohm R."/>
            <person name="Pangilinan J."/>
            <person name="Park H.-J."/>
            <person name="Ramirez L."/>
            <person name="Alfaro M."/>
            <person name="Sun H."/>
            <person name="Tritt A."/>
            <person name="Yoshinaga Y."/>
            <person name="Zwiers L.-H."/>
            <person name="Turgeon B."/>
            <person name="Goodwin S."/>
            <person name="Spatafora J."/>
            <person name="Crous P."/>
            <person name="Grigoriev I."/>
        </authorList>
    </citation>
    <scope>NUCLEOTIDE SEQUENCE</scope>
    <source>
        <strain evidence="1">ATCC 200398</strain>
    </source>
</reference>
<dbReference type="Proteomes" id="UP000799755">
    <property type="component" value="Unassembled WGS sequence"/>
</dbReference>
<name>A0ACB6QQD1_9PLEO</name>
<sequence length="191" mass="21595">MANVINAESSPYNLDLSQYTFPLPLAGYECLRPLSNEKNPDNTYKNPQTGALSEAYQRFVSPVINDNGGPDPPGFDVHVYFNPEKMAEKEFAYQLWERIRREFPELRIYRIWETPCGPHAAGMFEVNLVNPHQFGAFVSWIIINRGPLSALVHPNTDDEIRDHIQSYTLIGSPPPLDMGIFKLRAEGGSIS</sequence>
<keyword evidence="2" id="KW-1185">Reference proteome</keyword>
<dbReference type="EMBL" id="MU003513">
    <property type="protein sequence ID" value="KAF2469126.1"/>
    <property type="molecule type" value="Genomic_DNA"/>
</dbReference>